<sequence>MALSLSLECQIGPSVKGQVGEFVTLLCNASGSPTPHIRWLLPDGNTVWHGTTVPGGASVQSNGSLSLAQASLKDDGSYRCMAVNQYGKPKDQLEPTLWLTRRRRVGRSGTRCRKHKRATSERTRLTHRHSQYQKQKCRQPKSHQNKSPSQTK</sequence>
<evidence type="ECO:0000256" key="4">
    <source>
        <dbReference type="ARBA" id="ARBA00023319"/>
    </source>
</evidence>
<keyword evidence="1" id="KW-0732">Signal</keyword>
<dbReference type="PANTHER" id="PTHR12231">
    <property type="entry name" value="CTX-RELATED TYPE I TRANSMEMBRANE PROTEIN"/>
    <property type="match status" value="1"/>
</dbReference>
<keyword evidence="2" id="KW-0677">Repeat</keyword>
<dbReference type="InterPro" id="IPR013783">
    <property type="entry name" value="Ig-like_fold"/>
</dbReference>
<feature type="compositionally biased region" description="Basic residues" evidence="5">
    <location>
        <begin position="125"/>
        <end position="144"/>
    </location>
</feature>
<evidence type="ECO:0000256" key="2">
    <source>
        <dbReference type="ARBA" id="ARBA00022737"/>
    </source>
</evidence>
<dbReference type="PANTHER" id="PTHR12231:SF253">
    <property type="entry name" value="DPR-INTERACTING PROTEIN ETA, ISOFORM B-RELATED"/>
    <property type="match status" value="1"/>
</dbReference>
<dbReference type="AlphaFoldDB" id="A0A8C5CH95"/>
<dbReference type="InterPro" id="IPR003599">
    <property type="entry name" value="Ig_sub"/>
</dbReference>
<dbReference type="Proteomes" id="UP000694546">
    <property type="component" value="Chromosome 20"/>
</dbReference>
<proteinExistence type="predicted"/>
<organism evidence="7 8">
    <name type="scientific">Gadus morhua</name>
    <name type="common">Atlantic cod</name>
    <dbReference type="NCBI Taxonomy" id="8049"/>
    <lineage>
        <taxon>Eukaryota</taxon>
        <taxon>Metazoa</taxon>
        <taxon>Chordata</taxon>
        <taxon>Craniata</taxon>
        <taxon>Vertebrata</taxon>
        <taxon>Euteleostomi</taxon>
        <taxon>Actinopterygii</taxon>
        <taxon>Neopterygii</taxon>
        <taxon>Teleostei</taxon>
        <taxon>Neoteleostei</taxon>
        <taxon>Acanthomorphata</taxon>
        <taxon>Zeiogadaria</taxon>
        <taxon>Gadariae</taxon>
        <taxon>Gadiformes</taxon>
        <taxon>Gadoidei</taxon>
        <taxon>Gadidae</taxon>
        <taxon>Gadus</taxon>
    </lineage>
</organism>
<evidence type="ECO:0000256" key="5">
    <source>
        <dbReference type="SAM" id="MobiDB-lite"/>
    </source>
</evidence>
<accession>A0A8C5CH95</accession>
<dbReference type="InterPro" id="IPR051170">
    <property type="entry name" value="Neural/epithelial_adhesion"/>
</dbReference>
<dbReference type="InterPro" id="IPR007110">
    <property type="entry name" value="Ig-like_dom"/>
</dbReference>
<name>A0A8C5CH95_GADMO</name>
<feature type="region of interest" description="Disordered" evidence="5">
    <location>
        <begin position="101"/>
        <end position="152"/>
    </location>
</feature>
<keyword evidence="4" id="KW-0393">Immunoglobulin domain</keyword>
<evidence type="ECO:0000256" key="3">
    <source>
        <dbReference type="ARBA" id="ARBA00023157"/>
    </source>
</evidence>
<dbReference type="InterPro" id="IPR036179">
    <property type="entry name" value="Ig-like_dom_sf"/>
</dbReference>
<evidence type="ECO:0000259" key="6">
    <source>
        <dbReference type="PROSITE" id="PS50835"/>
    </source>
</evidence>
<dbReference type="GeneTree" id="ENSGT00940000159942"/>
<feature type="compositionally biased region" description="Basic residues" evidence="5">
    <location>
        <begin position="101"/>
        <end position="117"/>
    </location>
</feature>
<dbReference type="PROSITE" id="PS50835">
    <property type="entry name" value="IG_LIKE"/>
    <property type="match status" value="1"/>
</dbReference>
<dbReference type="SMART" id="SM00408">
    <property type="entry name" value="IGc2"/>
    <property type="match status" value="1"/>
</dbReference>
<dbReference type="InterPro" id="IPR003598">
    <property type="entry name" value="Ig_sub2"/>
</dbReference>
<dbReference type="Pfam" id="PF13927">
    <property type="entry name" value="Ig_3"/>
    <property type="match status" value="1"/>
</dbReference>
<feature type="domain" description="Ig-like" evidence="6">
    <location>
        <begin position="20"/>
        <end position="96"/>
    </location>
</feature>
<dbReference type="SMART" id="SM00409">
    <property type="entry name" value="IG"/>
    <property type="match status" value="1"/>
</dbReference>
<dbReference type="CDD" id="cd00096">
    <property type="entry name" value="Ig"/>
    <property type="match status" value="1"/>
</dbReference>
<protein>
    <recommendedName>
        <fullName evidence="6">Ig-like domain-containing protein</fullName>
    </recommendedName>
</protein>
<dbReference type="SUPFAM" id="SSF48726">
    <property type="entry name" value="Immunoglobulin"/>
    <property type="match status" value="1"/>
</dbReference>
<reference evidence="7" key="2">
    <citation type="submission" date="2025-09" db="UniProtKB">
        <authorList>
            <consortium name="Ensembl"/>
        </authorList>
    </citation>
    <scope>IDENTIFICATION</scope>
</reference>
<evidence type="ECO:0000313" key="8">
    <source>
        <dbReference type="Proteomes" id="UP000694546"/>
    </source>
</evidence>
<evidence type="ECO:0000256" key="1">
    <source>
        <dbReference type="ARBA" id="ARBA00022729"/>
    </source>
</evidence>
<reference evidence="7" key="1">
    <citation type="submission" date="2025-08" db="UniProtKB">
        <authorList>
            <consortium name="Ensembl"/>
        </authorList>
    </citation>
    <scope>IDENTIFICATION</scope>
</reference>
<dbReference type="Ensembl" id="ENSGMOT00000071097.1">
    <property type="protein sequence ID" value="ENSGMOP00000061507.1"/>
    <property type="gene ID" value="ENSGMOG00000033370.1"/>
</dbReference>
<dbReference type="Gene3D" id="2.60.40.10">
    <property type="entry name" value="Immunoglobulins"/>
    <property type="match status" value="1"/>
</dbReference>
<evidence type="ECO:0000313" key="7">
    <source>
        <dbReference type="Ensembl" id="ENSGMOP00000061507.1"/>
    </source>
</evidence>
<keyword evidence="8" id="KW-1185">Reference proteome</keyword>
<keyword evidence="3" id="KW-1015">Disulfide bond</keyword>
<dbReference type="GO" id="GO:0043005">
    <property type="term" value="C:neuron projection"/>
    <property type="evidence" value="ECO:0007669"/>
    <property type="project" value="TreeGrafter"/>
</dbReference>